<dbReference type="AlphaFoldDB" id="A0A5B0X7X2"/>
<keyword evidence="3" id="KW-1185">Reference proteome</keyword>
<proteinExistence type="predicted"/>
<dbReference type="RefSeq" id="WP_149610006.1">
    <property type="nucleotide sequence ID" value="NZ_VTUX01000001.1"/>
</dbReference>
<accession>A0A5B0X7X2</accession>
<dbReference type="Pfam" id="PF07963">
    <property type="entry name" value="N_methyl"/>
    <property type="match status" value="1"/>
</dbReference>
<dbReference type="InterPro" id="IPR045584">
    <property type="entry name" value="Pilin-like"/>
</dbReference>
<dbReference type="SUPFAM" id="SSF54523">
    <property type="entry name" value="Pili subunits"/>
    <property type="match status" value="1"/>
</dbReference>
<comment type="caution">
    <text evidence="2">The sequence shown here is derived from an EMBL/GenBank/DDBJ whole genome shotgun (WGS) entry which is preliminary data.</text>
</comment>
<feature type="transmembrane region" description="Helical" evidence="1">
    <location>
        <begin position="55"/>
        <end position="77"/>
    </location>
</feature>
<dbReference type="NCBIfam" id="TIGR02532">
    <property type="entry name" value="IV_pilin_GFxxxE"/>
    <property type="match status" value="1"/>
</dbReference>
<evidence type="ECO:0000256" key="1">
    <source>
        <dbReference type="SAM" id="Phobius"/>
    </source>
</evidence>
<gene>
    <name evidence="2" type="ORF">F0M18_03675</name>
</gene>
<dbReference type="Gene3D" id="3.30.700.10">
    <property type="entry name" value="Glycoprotein, Type 4 Pilin"/>
    <property type="match status" value="1"/>
</dbReference>
<name>A0A5B0X7X2_9GAMM</name>
<dbReference type="InterPro" id="IPR012902">
    <property type="entry name" value="N_methyl_site"/>
</dbReference>
<sequence length="191" mass="20241">MPTWATGSSPGRLRLPPPLQPAVTGYIHRPRALAAGTKPGPFAGARQRAFTLVELMVAIAIVGLVIAVTVPGSMRFYESIQYRQSVRDVLSALGGARQQAMDTGRAQDVLFRPREGSVEYAGETLLLPDDFTLAVTTASEVNQGAAGVIRFYPEGGSTGGDIDITAPGGRGVRIAVDWLMGGVTQVRHEQP</sequence>
<reference evidence="2 3" key="1">
    <citation type="submission" date="2019-09" db="EMBL/GenBank/DDBJ databases">
        <authorList>
            <person name="Chen X.-Y."/>
        </authorList>
    </citation>
    <scope>NUCLEOTIDE SEQUENCE [LARGE SCALE GENOMIC DNA]</scope>
    <source>
        <strain evidence="2 3">NY5</strain>
    </source>
</reference>
<keyword evidence="1" id="KW-0472">Membrane</keyword>
<evidence type="ECO:0000313" key="3">
    <source>
        <dbReference type="Proteomes" id="UP000323708"/>
    </source>
</evidence>
<keyword evidence="1" id="KW-0812">Transmembrane</keyword>
<keyword evidence="1" id="KW-1133">Transmembrane helix</keyword>
<dbReference type="EMBL" id="VTUX01000001">
    <property type="protein sequence ID" value="KAA1194537.1"/>
    <property type="molecule type" value="Genomic_DNA"/>
</dbReference>
<organism evidence="2 3">
    <name type="scientific">Pseudohalioglobus sediminis</name>
    <dbReference type="NCBI Taxonomy" id="2606449"/>
    <lineage>
        <taxon>Bacteria</taxon>
        <taxon>Pseudomonadati</taxon>
        <taxon>Pseudomonadota</taxon>
        <taxon>Gammaproteobacteria</taxon>
        <taxon>Cellvibrionales</taxon>
        <taxon>Halieaceae</taxon>
        <taxon>Pseudohalioglobus</taxon>
    </lineage>
</organism>
<evidence type="ECO:0000313" key="2">
    <source>
        <dbReference type="EMBL" id="KAA1194537.1"/>
    </source>
</evidence>
<dbReference type="Proteomes" id="UP000323708">
    <property type="component" value="Unassembled WGS sequence"/>
</dbReference>
<protein>
    <submittedName>
        <fullName evidence="2">Type II secretion system protein</fullName>
    </submittedName>
</protein>